<evidence type="ECO:0000256" key="1">
    <source>
        <dbReference type="SAM" id="SignalP"/>
    </source>
</evidence>
<dbReference type="AlphaFoldDB" id="A0A7I7QTA9"/>
<evidence type="ECO:0008006" key="4">
    <source>
        <dbReference type="Google" id="ProtNLM"/>
    </source>
</evidence>
<keyword evidence="3" id="KW-1185">Reference proteome</keyword>
<dbReference type="RefSeq" id="WP_174266841.1">
    <property type="nucleotide sequence ID" value="NZ_AP022588.1"/>
</dbReference>
<name>A0A7I7QTA9_9MYCO</name>
<proteinExistence type="predicted"/>
<dbReference type="InterPro" id="IPR016793">
    <property type="entry name" value="UCP021591"/>
</dbReference>
<dbReference type="Proteomes" id="UP000467193">
    <property type="component" value="Chromosome"/>
</dbReference>
<accession>A0A7I7QTA9</accession>
<dbReference type="KEGG" id="msei:MSEDJ_36940"/>
<sequence>MRTATTKILAACGSIAMLAGGALAAGQGTANAEPAHQITYTLTSQGPGDFNLYYAFAAPPSLEAYHADPDAFVKSEKVDLSPGTPWVFQTTLADSQWAFLSASGAAHAGQADPNVRCEIAVDGQVVADQTGPFTTQCQLRSWN</sequence>
<keyword evidence="1" id="KW-0732">Signal</keyword>
<organism evidence="2 3">
    <name type="scientific">Mycolicibacterium sediminis</name>
    <dbReference type="NCBI Taxonomy" id="1286180"/>
    <lineage>
        <taxon>Bacteria</taxon>
        <taxon>Bacillati</taxon>
        <taxon>Actinomycetota</taxon>
        <taxon>Actinomycetes</taxon>
        <taxon>Mycobacteriales</taxon>
        <taxon>Mycobacteriaceae</taxon>
        <taxon>Mycolicibacterium</taxon>
    </lineage>
</organism>
<gene>
    <name evidence="2" type="ORF">MSEDJ_36940</name>
</gene>
<dbReference type="EMBL" id="AP022588">
    <property type="protein sequence ID" value="BBY29598.1"/>
    <property type="molecule type" value="Genomic_DNA"/>
</dbReference>
<feature type="signal peptide" evidence="1">
    <location>
        <begin position="1"/>
        <end position="24"/>
    </location>
</feature>
<feature type="chain" id="PRO_5029818611" description="Secreted protein" evidence="1">
    <location>
        <begin position="25"/>
        <end position="143"/>
    </location>
</feature>
<protein>
    <recommendedName>
        <fullName evidence="4">Secreted protein</fullName>
    </recommendedName>
</protein>
<evidence type="ECO:0000313" key="2">
    <source>
        <dbReference type="EMBL" id="BBY29598.1"/>
    </source>
</evidence>
<dbReference type="PIRSF" id="PIRSF021591">
    <property type="entry name" value="UCP021591"/>
    <property type="match status" value="1"/>
</dbReference>
<evidence type="ECO:0000313" key="3">
    <source>
        <dbReference type="Proteomes" id="UP000467193"/>
    </source>
</evidence>
<reference evidence="2 3" key="1">
    <citation type="journal article" date="2019" name="Emerg. Microbes Infect.">
        <title>Comprehensive subspecies identification of 175 nontuberculous mycobacteria species based on 7547 genomic profiles.</title>
        <authorList>
            <person name="Matsumoto Y."/>
            <person name="Kinjo T."/>
            <person name="Motooka D."/>
            <person name="Nabeya D."/>
            <person name="Jung N."/>
            <person name="Uechi K."/>
            <person name="Horii T."/>
            <person name="Iida T."/>
            <person name="Fujita J."/>
            <person name="Nakamura S."/>
        </authorList>
    </citation>
    <scope>NUCLEOTIDE SEQUENCE [LARGE SCALE GENOMIC DNA]</scope>
    <source>
        <strain evidence="2 3">JCM 17899</strain>
    </source>
</reference>